<dbReference type="InterPro" id="IPR018247">
    <property type="entry name" value="EF_Hand_1_Ca_BS"/>
</dbReference>
<keyword evidence="3" id="KW-1185">Reference proteome</keyword>
<dbReference type="InterPro" id="IPR002048">
    <property type="entry name" value="EF_hand_dom"/>
</dbReference>
<accession>A0ABV8M1Y8</accession>
<organism evidence="2 3">
    <name type="scientific">Hamadaea flava</name>
    <dbReference type="NCBI Taxonomy" id="1742688"/>
    <lineage>
        <taxon>Bacteria</taxon>
        <taxon>Bacillati</taxon>
        <taxon>Actinomycetota</taxon>
        <taxon>Actinomycetes</taxon>
        <taxon>Micromonosporales</taxon>
        <taxon>Micromonosporaceae</taxon>
        <taxon>Hamadaea</taxon>
    </lineage>
</organism>
<reference evidence="3" key="1">
    <citation type="journal article" date="2019" name="Int. J. Syst. Evol. Microbiol.">
        <title>The Global Catalogue of Microorganisms (GCM) 10K type strain sequencing project: providing services to taxonomists for standard genome sequencing and annotation.</title>
        <authorList>
            <consortium name="The Broad Institute Genomics Platform"/>
            <consortium name="The Broad Institute Genome Sequencing Center for Infectious Disease"/>
            <person name="Wu L."/>
            <person name="Ma J."/>
        </authorList>
    </citation>
    <scope>NUCLEOTIDE SEQUENCE [LARGE SCALE GENOMIC DNA]</scope>
    <source>
        <strain evidence="3">CGMCC 4.7289</strain>
    </source>
</reference>
<evidence type="ECO:0000313" key="2">
    <source>
        <dbReference type="EMBL" id="MFC4136475.1"/>
    </source>
</evidence>
<feature type="domain" description="EF-hand" evidence="1">
    <location>
        <begin position="132"/>
        <end position="167"/>
    </location>
</feature>
<dbReference type="EMBL" id="JBHSAY010000030">
    <property type="protein sequence ID" value="MFC4136475.1"/>
    <property type="molecule type" value="Genomic_DNA"/>
</dbReference>
<protein>
    <submittedName>
        <fullName evidence="2">EF-hand domain-containing protein</fullName>
    </submittedName>
</protein>
<dbReference type="PROSITE" id="PS00018">
    <property type="entry name" value="EF_HAND_1"/>
    <property type="match status" value="1"/>
</dbReference>
<dbReference type="SUPFAM" id="SSF47473">
    <property type="entry name" value="EF-hand"/>
    <property type="match status" value="1"/>
</dbReference>
<dbReference type="RefSeq" id="WP_253755926.1">
    <property type="nucleotide sequence ID" value="NZ_JAMZDZ010000001.1"/>
</dbReference>
<evidence type="ECO:0000313" key="3">
    <source>
        <dbReference type="Proteomes" id="UP001595816"/>
    </source>
</evidence>
<proteinExistence type="predicted"/>
<dbReference type="PROSITE" id="PS50222">
    <property type="entry name" value="EF_HAND_2"/>
    <property type="match status" value="1"/>
</dbReference>
<comment type="caution">
    <text evidence="2">The sequence shown here is derived from an EMBL/GenBank/DDBJ whole genome shotgun (WGS) entry which is preliminary data.</text>
</comment>
<dbReference type="Proteomes" id="UP001595816">
    <property type="component" value="Unassembled WGS sequence"/>
</dbReference>
<dbReference type="SMART" id="SM00054">
    <property type="entry name" value="EFh"/>
    <property type="match status" value="2"/>
</dbReference>
<dbReference type="Gene3D" id="1.10.238.10">
    <property type="entry name" value="EF-hand"/>
    <property type="match status" value="1"/>
</dbReference>
<dbReference type="InterPro" id="IPR011992">
    <property type="entry name" value="EF-hand-dom_pair"/>
</dbReference>
<dbReference type="Pfam" id="PF13202">
    <property type="entry name" value="EF-hand_5"/>
    <property type="match status" value="1"/>
</dbReference>
<dbReference type="CDD" id="cd00051">
    <property type="entry name" value="EFh"/>
    <property type="match status" value="1"/>
</dbReference>
<sequence>MEKTPLSPKLDAAFDQIDLARRGAIDRTAILHQAGRVLSAFGQETSTARGRETVALYGWYWDCLSAHAGVPSDGRMTREEFGAAFQGAFIDGEKFAAVYTPMALATIRLADTDNDGYLVPAELARLWHAIGSSVDDITGAFTAVDADGDGRLSVLEVLDAIRDFYTSDDPASPGNMLYRQVAPTA</sequence>
<evidence type="ECO:0000259" key="1">
    <source>
        <dbReference type="PROSITE" id="PS50222"/>
    </source>
</evidence>
<gene>
    <name evidence="2" type="ORF">ACFOZ4_38200</name>
</gene>
<name>A0ABV8M1Y8_9ACTN</name>